<sequence>MDAPNTRPSSSPSYLPHKHSGEKERRSMATTSVFGKGLPVDVKSVKPNLMKVTQSLNKPIMVIAPTEAGTYPVIVFLHGFELAAHDYEQLLRHVASHGFIAVAPQLYSVTCLGDDSWDINMAKHITNWLAGEDGLQFVLENTFKLDSVKPDLSRLALAGHSRGGHAAFALALGLGDPKIKMALKFSALIGVDPVAGVAPGSQCTPKILTFKPRSLDLGMPALVLGTGKLQEDGSESKCTPAGINHTAFYDECIPPRYHFVAKDYGHMDMLDDGVHSIVNWMSKLVCTYNKNGTKNLARQSMGGVMVAFLRAVLEDNDEDLKAILDNPGLAPIILNPVEYNLA</sequence>
<evidence type="ECO:0000313" key="2">
    <source>
        <dbReference type="Proteomes" id="UP001732700"/>
    </source>
</evidence>
<reference evidence="1" key="2">
    <citation type="submission" date="2025-09" db="UniProtKB">
        <authorList>
            <consortium name="EnsemblPlants"/>
        </authorList>
    </citation>
    <scope>IDENTIFICATION</scope>
</reference>
<keyword evidence="2" id="KW-1185">Reference proteome</keyword>
<name>A0ACD5TBD4_AVESA</name>
<organism evidence="1 2">
    <name type="scientific">Avena sativa</name>
    <name type="common">Oat</name>
    <dbReference type="NCBI Taxonomy" id="4498"/>
    <lineage>
        <taxon>Eukaryota</taxon>
        <taxon>Viridiplantae</taxon>
        <taxon>Streptophyta</taxon>
        <taxon>Embryophyta</taxon>
        <taxon>Tracheophyta</taxon>
        <taxon>Spermatophyta</taxon>
        <taxon>Magnoliopsida</taxon>
        <taxon>Liliopsida</taxon>
        <taxon>Poales</taxon>
        <taxon>Poaceae</taxon>
        <taxon>BOP clade</taxon>
        <taxon>Pooideae</taxon>
        <taxon>Poodae</taxon>
        <taxon>Poeae</taxon>
        <taxon>Poeae Chloroplast Group 1 (Aveneae type)</taxon>
        <taxon>Aveninae</taxon>
        <taxon>Avena</taxon>
    </lineage>
</organism>
<accession>A0ACD5TBD4</accession>
<proteinExistence type="predicted"/>
<protein>
    <submittedName>
        <fullName evidence="1">Uncharacterized protein</fullName>
    </submittedName>
</protein>
<reference evidence="1" key="1">
    <citation type="submission" date="2021-05" db="EMBL/GenBank/DDBJ databases">
        <authorList>
            <person name="Scholz U."/>
            <person name="Mascher M."/>
            <person name="Fiebig A."/>
        </authorList>
    </citation>
    <scope>NUCLEOTIDE SEQUENCE [LARGE SCALE GENOMIC DNA]</scope>
</reference>
<dbReference type="Proteomes" id="UP001732700">
    <property type="component" value="Chromosome 1A"/>
</dbReference>
<evidence type="ECO:0000313" key="1">
    <source>
        <dbReference type="EnsemblPlants" id="AVESA.00010b.r2.1AG0024070.1.CDS"/>
    </source>
</evidence>
<dbReference type="EnsemblPlants" id="AVESA.00010b.r2.1AG0024070.1">
    <property type="protein sequence ID" value="AVESA.00010b.r2.1AG0024070.1.CDS"/>
    <property type="gene ID" value="AVESA.00010b.r2.1AG0024070"/>
</dbReference>